<dbReference type="InterPro" id="IPR007577">
    <property type="entry name" value="GlycoTrfase_DXD_sugar-bd_CS"/>
</dbReference>
<evidence type="ECO:0000256" key="1">
    <source>
        <dbReference type="ARBA" id="ARBA00022679"/>
    </source>
</evidence>
<keyword evidence="1 2" id="KW-0808">Transferase</keyword>
<dbReference type="GO" id="GO:0016020">
    <property type="term" value="C:membrane"/>
    <property type="evidence" value="ECO:0007669"/>
    <property type="project" value="GOC"/>
</dbReference>
<accession>A0A9D5S8F6</accession>
<dbReference type="GO" id="GO:0051999">
    <property type="term" value="P:mannosyl-inositol phosphorylceramide biosynthetic process"/>
    <property type="evidence" value="ECO:0007669"/>
    <property type="project" value="TreeGrafter"/>
</dbReference>
<dbReference type="EMBL" id="SUYC01000018">
    <property type="protein sequence ID" value="MBE6271833.1"/>
    <property type="molecule type" value="Genomic_DNA"/>
</dbReference>
<dbReference type="PANTHER" id="PTHR32385:SF15">
    <property type="entry name" value="INOSITOL PHOSPHOCERAMIDE MANNOSYLTRANSFERASE 1"/>
    <property type="match status" value="1"/>
</dbReference>
<gene>
    <name evidence="2" type="ORF">E7101_12955</name>
</gene>
<dbReference type="SUPFAM" id="SSF53448">
    <property type="entry name" value="Nucleotide-diphospho-sugar transferases"/>
    <property type="match status" value="1"/>
</dbReference>
<dbReference type="Proteomes" id="UP000806522">
    <property type="component" value="Unassembled WGS sequence"/>
</dbReference>
<dbReference type="GO" id="GO:0000030">
    <property type="term" value="F:mannosyltransferase activity"/>
    <property type="evidence" value="ECO:0007669"/>
    <property type="project" value="TreeGrafter"/>
</dbReference>
<reference evidence="2" key="1">
    <citation type="submission" date="2019-04" db="EMBL/GenBank/DDBJ databases">
        <title>Evolution of Biomass-Degrading Anaerobic Consortia Revealed by Metagenomics.</title>
        <authorList>
            <person name="Peng X."/>
        </authorList>
    </citation>
    <scope>NUCLEOTIDE SEQUENCE</scope>
    <source>
        <strain evidence="2">SIG140</strain>
    </source>
</reference>
<evidence type="ECO:0000313" key="2">
    <source>
        <dbReference type="EMBL" id="MBE6271833.1"/>
    </source>
</evidence>
<protein>
    <submittedName>
        <fullName evidence="2">Glycosyl transferase</fullName>
    </submittedName>
</protein>
<dbReference type="Gene3D" id="3.90.550.20">
    <property type="match status" value="1"/>
</dbReference>
<name>A0A9D5S8F6_XYLRU</name>
<sequence>MIPKIIHYCWFGGNPLPELAQRCIASWRKFLPDYEIKEWNEDNFDVNIIPYTAEAYRQKKYAFVSDYARFWIMYKYGGIYFDTDVEVIRSMDDMIAQGNFMGFEQDPDGENTPGRYAPRYCFAVALGLGFGLSKEHPFMQRMMDYYSGLEFDISHLTPWSKTIVAHTTEVLVTEGLQNTKGIQRVGDIFVYPHEYFAPINVITGKLNVTANSYTIHWYMGSWDNKKDNVDHNFKTLKIKLRNILPEWFFLLNNRIKRRKYRIR</sequence>
<organism evidence="2 3">
    <name type="scientific">Xylanibacter ruminicola</name>
    <name type="common">Prevotella ruminicola</name>
    <dbReference type="NCBI Taxonomy" id="839"/>
    <lineage>
        <taxon>Bacteria</taxon>
        <taxon>Pseudomonadati</taxon>
        <taxon>Bacteroidota</taxon>
        <taxon>Bacteroidia</taxon>
        <taxon>Bacteroidales</taxon>
        <taxon>Prevotellaceae</taxon>
        <taxon>Xylanibacter</taxon>
    </lineage>
</organism>
<dbReference type="InterPro" id="IPR051706">
    <property type="entry name" value="Glycosyltransferase_domain"/>
</dbReference>
<evidence type="ECO:0000313" key="3">
    <source>
        <dbReference type="Proteomes" id="UP000806522"/>
    </source>
</evidence>
<proteinExistence type="predicted"/>
<dbReference type="Pfam" id="PF04488">
    <property type="entry name" value="Gly_transf_sug"/>
    <property type="match status" value="1"/>
</dbReference>
<comment type="caution">
    <text evidence="2">The sequence shown here is derived from an EMBL/GenBank/DDBJ whole genome shotgun (WGS) entry which is preliminary data.</text>
</comment>
<dbReference type="PANTHER" id="PTHR32385">
    <property type="entry name" value="MANNOSYL PHOSPHORYLINOSITOL CERAMIDE SYNTHASE"/>
    <property type="match status" value="1"/>
</dbReference>
<dbReference type="InterPro" id="IPR029044">
    <property type="entry name" value="Nucleotide-diphossugar_trans"/>
</dbReference>
<dbReference type="AlphaFoldDB" id="A0A9D5S8F6"/>